<gene>
    <name evidence="4" type="ordered locus">KNP414_01085</name>
</gene>
<dbReference type="InterPro" id="IPR036663">
    <property type="entry name" value="Fumarylacetoacetase_C_sf"/>
</dbReference>
<dbReference type="InterPro" id="IPR011234">
    <property type="entry name" value="Fumarylacetoacetase-like_C"/>
</dbReference>
<dbReference type="Gene3D" id="3.90.850.10">
    <property type="entry name" value="Fumarylacetoacetase-like, C-terminal domain"/>
    <property type="match status" value="1"/>
</dbReference>
<dbReference type="SUPFAM" id="SSF56529">
    <property type="entry name" value="FAH"/>
    <property type="match status" value="1"/>
</dbReference>
<organism evidence="4 5">
    <name type="scientific">Paenibacillus mucilaginosus (strain KNP414)</name>
    <dbReference type="NCBI Taxonomy" id="1036673"/>
    <lineage>
        <taxon>Bacteria</taxon>
        <taxon>Bacillati</taxon>
        <taxon>Bacillota</taxon>
        <taxon>Bacilli</taxon>
        <taxon>Bacillales</taxon>
        <taxon>Paenibacillaceae</taxon>
        <taxon>Paenibacillus</taxon>
    </lineage>
</organism>
<dbReference type="RefSeq" id="WP_013914817.1">
    <property type="nucleotide sequence ID" value="NC_015690.1"/>
</dbReference>
<feature type="domain" description="Fumarylacetoacetase-like C-terminal" evidence="3">
    <location>
        <begin position="91"/>
        <end position="298"/>
    </location>
</feature>
<dbReference type="PATRIC" id="fig|1036673.3.peg.958"/>
<dbReference type="GO" id="GO:0016853">
    <property type="term" value="F:isomerase activity"/>
    <property type="evidence" value="ECO:0007669"/>
    <property type="project" value="UniProtKB-KW"/>
</dbReference>
<evidence type="ECO:0000313" key="5">
    <source>
        <dbReference type="Proteomes" id="UP000006620"/>
    </source>
</evidence>
<keyword evidence="4" id="KW-0413">Isomerase</keyword>
<name>F8FCT1_PAEMK</name>
<dbReference type="GO" id="GO:0019752">
    <property type="term" value="P:carboxylic acid metabolic process"/>
    <property type="evidence" value="ECO:0007669"/>
    <property type="project" value="UniProtKB-ARBA"/>
</dbReference>
<dbReference type="KEGG" id="pms:KNP414_01085"/>
<reference evidence="4 5" key="2">
    <citation type="journal article" date="2013" name="Genome Announc.">
        <title>Genome Sequence of Growth-Improving Paenibacillus mucilaginosus Strain KNP414.</title>
        <authorList>
            <person name="Lu J.J."/>
            <person name="Wang J.F."/>
            <person name="Hu X.F."/>
        </authorList>
    </citation>
    <scope>NUCLEOTIDE SEQUENCE [LARGE SCALE GENOMIC DNA]</scope>
    <source>
        <strain evidence="4 5">KNP414</strain>
    </source>
</reference>
<dbReference type="Proteomes" id="UP000006620">
    <property type="component" value="Chromosome"/>
</dbReference>
<dbReference type="FunFam" id="3.90.850.10:FF:000002">
    <property type="entry name" value="2-hydroxyhepta-2,4-diene-1,7-dioate isomerase"/>
    <property type="match status" value="1"/>
</dbReference>
<dbReference type="PANTHER" id="PTHR42796:SF4">
    <property type="entry name" value="FUMARYLACETOACETATE HYDROLASE DOMAIN-CONTAINING PROTEIN 2A"/>
    <property type="match status" value="1"/>
</dbReference>
<proteinExistence type="inferred from homology"/>
<evidence type="ECO:0000313" key="4">
    <source>
        <dbReference type="EMBL" id="AEI39653.1"/>
    </source>
</evidence>
<reference evidence="5" key="1">
    <citation type="submission" date="2011-06" db="EMBL/GenBank/DDBJ databases">
        <title>Complete genome sequence of Paenibacillus mucilaginosus KNP414.</title>
        <authorList>
            <person name="Wang J."/>
            <person name="Hu S."/>
            <person name="Hu X."/>
            <person name="Zhang B."/>
            <person name="Dong D."/>
            <person name="Zhang S."/>
            <person name="Zhao K."/>
            <person name="Wu D."/>
        </authorList>
    </citation>
    <scope>NUCLEOTIDE SEQUENCE [LARGE SCALE GENOMIC DNA]</scope>
    <source>
        <strain evidence="5">KNP414</strain>
    </source>
</reference>
<comment type="similarity">
    <text evidence="1">Belongs to the FAH family.</text>
</comment>
<dbReference type="PANTHER" id="PTHR42796">
    <property type="entry name" value="FUMARYLACETOACETATE HYDROLASE DOMAIN-CONTAINING PROTEIN 2A-RELATED"/>
    <property type="match status" value="1"/>
</dbReference>
<dbReference type="Pfam" id="PF01557">
    <property type="entry name" value="FAA_hydrolase"/>
    <property type="match status" value="1"/>
</dbReference>
<keyword evidence="2" id="KW-0479">Metal-binding</keyword>
<evidence type="ECO:0000256" key="1">
    <source>
        <dbReference type="ARBA" id="ARBA00010211"/>
    </source>
</evidence>
<dbReference type="EMBL" id="CP002869">
    <property type="protein sequence ID" value="AEI39653.1"/>
    <property type="molecule type" value="Genomic_DNA"/>
</dbReference>
<evidence type="ECO:0000256" key="2">
    <source>
        <dbReference type="ARBA" id="ARBA00022723"/>
    </source>
</evidence>
<evidence type="ECO:0000259" key="3">
    <source>
        <dbReference type="Pfam" id="PF01557"/>
    </source>
</evidence>
<dbReference type="HOGENOM" id="CLU_028458_3_1_9"/>
<protein>
    <submittedName>
        <fullName evidence="4">5-carboxymethyl-2-hydroxymuconate Delta-isomerase</fullName>
    </submittedName>
</protein>
<dbReference type="InterPro" id="IPR051121">
    <property type="entry name" value="FAH"/>
</dbReference>
<sequence>MKLLNFVQGGRLQLGIKTDEGILYVERALDILEDGKVNVPLSMQEVIDGGAGALQALQGLVDKMLASGAKGGALFDEADQTFGPSVLQPGKIICVGLNYRKHAEETNAKIPEYPILFNKFSNALTGHGHDVSLAERVTSQVDYEAELAIVIGKEAKDVPREEALNYVLGYSCANDLSARDLQLRTAQWMLGKTLDGFAPLGPYLVTADEVGNPNELAISCKVNGETRQSSNTSDMIFHCDEIVSYISRHMTLQPGDVILTGTPEGVVLGLPEAQRVYLKDGDVVTIEIEKLGALTNRMVSERK</sequence>
<accession>F8FCT1</accession>
<dbReference type="GO" id="GO:0046872">
    <property type="term" value="F:metal ion binding"/>
    <property type="evidence" value="ECO:0007669"/>
    <property type="project" value="UniProtKB-KW"/>
</dbReference>
<dbReference type="AlphaFoldDB" id="F8FCT1"/>